<reference evidence="1" key="1">
    <citation type="journal article" date="2015" name="Nature">
        <title>Complex archaea that bridge the gap between prokaryotes and eukaryotes.</title>
        <authorList>
            <person name="Spang A."/>
            <person name="Saw J.H."/>
            <person name="Jorgensen S.L."/>
            <person name="Zaremba-Niedzwiedzka K."/>
            <person name="Martijn J."/>
            <person name="Lind A.E."/>
            <person name="van Eijk R."/>
            <person name="Schleper C."/>
            <person name="Guy L."/>
            <person name="Ettema T.J."/>
        </authorList>
    </citation>
    <scope>NUCLEOTIDE SEQUENCE</scope>
</reference>
<dbReference type="EMBL" id="LAZR01064881">
    <property type="protein sequence ID" value="KKK56661.1"/>
    <property type="molecule type" value="Genomic_DNA"/>
</dbReference>
<protein>
    <submittedName>
        <fullName evidence="1">Uncharacterized protein</fullName>
    </submittedName>
</protein>
<feature type="non-terminal residue" evidence="1">
    <location>
        <position position="89"/>
    </location>
</feature>
<evidence type="ECO:0000313" key="1">
    <source>
        <dbReference type="EMBL" id="KKK56661.1"/>
    </source>
</evidence>
<accession>A0A0F8Z999</accession>
<organism evidence="1">
    <name type="scientific">marine sediment metagenome</name>
    <dbReference type="NCBI Taxonomy" id="412755"/>
    <lineage>
        <taxon>unclassified sequences</taxon>
        <taxon>metagenomes</taxon>
        <taxon>ecological metagenomes</taxon>
    </lineage>
</organism>
<name>A0A0F8Z999_9ZZZZ</name>
<sequence>MPEPVVHIPVFKCRVKGCPWPKDAEVHVPWCLHIPRDHGFGVTHQHIPKKGMGGNNPESKIRAILCGACHDFVDNTPHWDNCVTPGVDG</sequence>
<gene>
    <name evidence="1" type="ORF">LCGC14_3062260</name>
</gene>
<comment type="caution">
    <text evidence="1">The sequence shown here is derived from an EMBL/GenBank/DDBJ whole genome shotgun (WGS) entry which is preliminary data.</text>
</comment>
<dbReference type="AlphaFoldDB" id="A0A0F8Z999"/>
<proteinExistence type="predicted"/>